<feature type="domain" description="F-box" evidence="4">
    <location>
        <begin position="21"/>
        <end position="67"/>
    </location>
</feature>
<feature type="region of interest" description="Disordered" evidence="3">
    <location>
        <begin position="228"/>
        <end position="249"/>
    </location>
</feature>
<dbReference type="EMBL" id="KZ107863">
    <property type="protein sequence ID" value="OSS43628.1"/>
    <property type="molecule type" value="Genomic_DNA"/>
</dbReference>
<dbReference type="Proteomes" id="UP000193240">
    <property type="component" value="Unassembled WGS sequence"/>
</dbReference>
<dbReference type="UniPathway" id="UPA00143"/>
<dbReference type="InterPro" id="IPR045048">
    <property type="entry name" value="FBXO31/39"/>
</dbReference>
<keyword evidence="6" id="KW-1185">Reference proteome</keyword>
<dbReference type="InParanoid" id="A0A1Y2LL75"/>
<accession>A0A1Y2LL75</accession>
<dbReference type="PANTHER" id="PTHR10706:SF130">
    <property type="entry name" value="F-BOX ONLY PROTEIN 31"/>
    <property type="match status" value="1"/>
</dbReference>
<dbReference type="Gene3D" id="1.20.1280.50">
    <property type="match status" value="1"/>
</dbReference>
<dbReference type="AlphaFoldDB" id="A0A1Y2LL75"/>
<dbReference type="Pfam" id="PF12014">
    <property type="entry name" value="Cyclin_D1_bind"/>
    <property type="match status" value="1"/>
</dbReference>
<dbReference type="InterPro" id="IPR001810">
    <property type="entry name" value="F-box_dom"/>
</dbReference>
<dbReference type="GO" id="GO:0016567">
    <property type="term" value="P:protein ubiquitination"/>
    <property type="evidence" value="ECO:0007669"/>
    <property type="project" value="UniProtKB-UniPathway"/>
</dbReference>
<evidence type="ECO:0000313" key="6">
    <source>
        <dbReference type="Proteomes" id="UP000193240"/>
    </source>
</evidence>
<reference evidence="5 6" key="1">
    <citation type="journal article" date="2017" name="Genome Announc.">
        <title>Genome sequence of the saprophytic ascomycete Epicoccum nigrum ICMP 19927 strain isolated from New Zealand.</title>
        <authorList>
            <person name="Fokin M."/>
            <person name="Fleetwood D."/>
            <person name="Weir B.S."/>
            <person name="Villas-Boas S.G."/>
        </authorList>
    </citation>
    <scope>NUCLEOTIDE SEQUENCE [LARGE SCALE GENOMIC DNA]</scope>
    <source>
        <strain evidence="5 6">ICMP 19927</strain>
    </source>
</reference>
<feature type="compositionally biased region" description="Polar residues" evidence="3">
    <location>
        <begin position="229"/>
        <end position="245"/>
    </location>
</feature>
<sequence>MRNLHSTRYGSEAGMDLPALSTPLLALPAEIIQHILSFLSCSDLLTVSLVNRALNEHSQQDTLWQPFVQEKVPGQIVPKPKHMTWKELFQQHHPYWFLAKNKLWFADTAHTGKLLIARYDHRINAIEAYALVAERKQPVMQVWEWNPEAIIHTFSPKVQLDMVSPVIRLNGNSYERVYGDRLQHEIHMDVHHEAPLVSAGIHSKLMLTRPWPRDIITPATPVWPPLILPSTNRTRNDTSPSNFRHTASKPARLHELSTSTFRIRKWMEFASRPSGVSMRIGEDITTFATLPEECYTPTPRKPWQGIWCGDYAGHGCEFLLITQPDQPRALPERAEWAMRARERGGSVSSAGSWSTAPTAADSSSSSENDDDEYMFATADDLEDSVATLQGADIAAEYDMFSSSAGPSSPGGHRCTSPDAQEQQDEDPYHGRIEAIKLTGDPNIPRGEYTFIAPDIGPNGLIRVATEDMFKGARIVKSVGHIAARGFREDTYMTSQLILVSHDRLAQYWETFGHVSFYQRVDIDEFTKV</sequence>
<keyword evidence="2" id="KW-0833">Ubl conjugation pathway</keyword>
<dbReference type="OMA" id="HPCWFIP"/>
<feature type="region of interest" description="Disordered" evidence="3">
    <location>
        <begin position="400"/>
        <end position="425"/>
    </location>
</feature>
<evidence type="ECO:0000259" key="4">
    <source>
        <dbReference type="PROSITE" id="PS50181"/>
    </source>
</evidence>
<protein>
    <recommendedName>
        <fullName evidence="4">F-box domain-containing protein</fullName>
    </recommendedName>
</protein>
<dbReference type="InterPro" id="IPR036047">
    <property type="entry name" value="F-box-like_dom_sf"/>
</dbReference>
<comment type="pathway">
    <text evidence="1">Protein modification; protein ubiquitination.</text>
</comment>
<dbReference type="STRING" id="105696.A0A1Y2LL75"/>
<proteinExistence type="predicted"/>
<dbReference type="PANTHER" id="PTHR10706">
    <property type="entry name" value="F-BOX FAMILY PROTEIN"/>
    <property type="match status" value="1"/>
</dbReference>
<organism evidence="5 6">
    <name type="scientific">Epicoccum nigrum</name>
    <name type="common">Soil fungus</name>
    <name type="synonym">Epicoccum purpurascens</name>
    <dbReference type="NCBI Taxonomy" id="105696"/>
    <lineage>
        <taxon>Eukaryota</taxon>
        <taxon>Fungi</taxon>
        <taxon>Dikarya</taxon>
        <taxon>Ascomycota</taxon>
        <taxon>Pezizomycotina</taxon>
        <taxon>Dothideomycetes</taxon>
        <taxon>Pleosporomycetidae</taxon>
        <taxon>Pleosporales</taxon>
        <taxon>Pleosporineae</taxon>
        <taxon>Didymellaceae</taxon>
        <taxon>Epicoccum</taxon>
    </lineage>
</organism>
<dbReference type="SMART" id="SM00256">
    <property type="entry name" value="FBOX"/>
    <property type="match status" value="1"/>
</dbReference>
<feature type="compositionally biased region" description="Polar residues" evidence="3">
    <location>
        <begin position="346"/>
        <end position="357"/>
    </location>
</feature>
<dbReference type="SUPFAM" id="SSF81383">
    <property type="entry name" value="F-box domain"/>
    <property type="match status" value="1"/>
</dbReference>
<gene>
    <name evidence="5" type="ORF">B5807_11772</name>
</gene>
<feature type="region of interest" description="Disordered" evidence="3">
    <location>
        <begin position="340"/>
        <end position="370"/>
    </location>
</feature>
<evidence type="ECO:0000256" key="1">
    <source>
        <dbReference type="ARBA" id="ARBA00004906"/>
    </source>
</evidence>
<name>A0A1Y2LL75_EPING</name>
<evidence type="ECO:0000256" key="2">
    <source>
        <dbReference type="ARBA" id="ARBA00022786"/>
    </source>
</evidence>
<dbReference type="PROSITE" id="PS50181">
    <property type="entry name" value="FBOX"/>
    <property type="match status" value="1"/>
</dbReference>
<dbReference type="Pfam" id="PF12937">
    <property type="entry name" value="F-box-like"/>
    <property type="match status" value="1"/>
</dbReference>
<evidence type="ECO:0000313" key="5">
    <source>
        <dbReference type="EMBL" id="OSS43628.1"/>
    </source>
</evidence>
<feature type="compositionally biased region" description="Low complexity" evidence="3">
    <location>
        <begin position="401"/>
        <end position="411"/>
    </location>
</feature>
<evidence type="ECO:0000256" key="3">
    <source>
        <dbReference type="SAM" id="MobiDB-lite"/>
    </source>
</evidence>